<keyword evidence="3" id="KW-1185">Reference proteome</keyword>
<dbReference type="PANTHER" id="PTHR42194">
    <property type="entry name" value="UPF0276 PROTEIN HI_1600"/>
    <property type="match status" value="1"/>
</dbReference>
<evidence type="ECO:0000313" key="3">
    <source>
        <dbReference type="Proteomes" id="UP001331561"/>
    </source>
</evidence>
<name>A0ABU6K2K1_9RHOO</name>
<protein>
    <recommendedName>
        <fullName evidence="1">UPF0276 protein VVD49_09870</fullName>
    </recommendedName>
</protein>
<dbReference type="HAMAP" id="MF_00697">
    <property type="entry name" value="UPF0276"/>
    <property type="match status" value="1"/>
</dbReference>
<dbReference type="EMBL" id="JAYXHS010000002">
    <property type="protein sequence ID" value="MEC5386033.1"/>
    <property type="molecule type" value="Genomic_DNA"/>
</dbReference>
<reference evidence="2 3" key="1">
    <citation type="submission" date="2024-01" db="EMBL/GenBank/DDBJ databases">
        <title>Uliginosibacterium soil sp. nov.</title>
        <authorList>
            <person name="Lv Y."/>
        </authorList>
    </citation>
    <scope>NUCLEOTIDE SEQUENCE [LARGE SCALE GENOMIC DNA]</scope>
    <source>
        <strain evidence="2 3">H3</strain>
    </source>
</reference>
<dbReference type="InterPro" id="IPR007801">
    <property type="entry name" value="MbnB/TglH/ChrH"/>
</dbReference>
<proteinExistence type="inferred from homology"/>
<comment type="caution">
    <text evidence="2">The sequence shown here is derived from an EMBL/GenBank/DDBJ whole genome shotgun (WGS) entry which is preliminary data.</text>
</comment>
<dbReference type="InterPro" id="IPR036237">
    <property type="entry name" value="Xyl_isomerase-like_sf"/>
</dbReference>
<dbReference type="RefSeq" id="WP_327599013.1">
    <property type="nucleotide sequence ID" value="NZ_JAYXHS010000002.1"/>
</dbReference>
<dbReference type="Proteomes" id="UP001331561">
    <property type="component" value="Unassembled WGS sequence"/>
</dbReference>
<evidence type="ECO:0000313" key="2">
    <source>
        <dbReference type="EMBL" id="MEC5386033.1"/>
    </source>
</evidence>
<organism evidence="2 3">
    <name type="scientific">Uliginosibacterium silvisoli</name>
    <dbReference type="NCBI Taxonomy" id="3114758"/>
    <lineage>
        <taxon>Bacteria</taxon>
        <taxon>Pseudomonadati</taxon>
        <taxon>Pseudomonadota</taxon>
        <taxon>Betaproteobacteria</taxon>
        <taxon>Rhodocyclales</taxon>
        <taxon>Zoogloeaceae</taxon>
        <taxon>Uliginosibacterium</taxon>
    </lineage>
</organism>
<comment type="similarity">
    <text evidence="1">Belongs to the UPF0276 family.</text>
</comment>
<dbReference type="SUPFAM" id="SSF51658">
    <property type="entry name" value="Xylose isomerase-like"/>
    <property type="match status" value="1"/>
</dbReference>
<accession>A0ABU6K2K1</accession>
<dbReference type="Pfam" id="PF05114">
    <property type="entry name" value="MbnB_TglH_ChrH"/>
    <property type="match status" value="1"/>
</dbReference>
<sequence>MNPADRFLADVERVRSVAGAGIGLRAPHYAEVLERLPRLSFLEVHSENFFHAGGAALRVLARAREHYAVSLHGVGLSLASADGLAQRHLDKLAALVERIEPALVSEHLCWGAVDGMHFNDLLPFPYSREALGLVTERVARVQDRLGRRILIENLSAYVQFRDSAMSECEFLAELSRRTGCGLLLDLNNLYVNAQNFGFDAHAELKSLLADVPADAVGEIHLAGHSQGELCLIDTHGSRVCDAVWALYRAAIAMLGPAPTLIEWDTDIPALDVLLDEAALAQQMLAKTELAHA</sequence>
<dbReference type="NCBIfam" id="NF003818">
    <property type="entry name" value="PRK05409.1"/>
    <property type="match status" value="1"/>
</dbReference>
<gene>
    <name evidence="2" type="ORF">VVD49_09870</name>
</gene>
<evidence type="ECO:0000256" key="1">
    <source>
        <dbReference type="HAMAP-Rule" id="MF_00697"/>
    </source>
</evidence>
<dbReference type="Gene3D" id="3.20.20.150">
    <property type="entry name" value="Divalent-metal-dependent TIM barrel enzymes"/>
    <property type="match status" value="1"/>
</dbReference>
<dbReference type="PANTHER" id="PTHR42194:SF1">
    <property type="entry name" value="UPF0276 PROTEIN HI_1600"/>
    <property type="match status" value="1"/>
</dbReference>